<name>A0EDX8_PARTE</name>
<comment type="subcellular location">
    <subcellularLocation>
        <location evidence="1">Mitochondrion</location>
    </subcellularLocation>
</comment>
<dbReference type="STRING" id="5888.A0EDX8"/>
<dbReference type="SUPFAM" id="SSF75620">
    <property type="entry name" value="Release factor"/>
    <property type="match status" value="1"/>
</dbReference>
<dbReference type="OMA" id="DEQQEFM"/>
<dbReference type="PANTHER" id="PTHR46203:SF1">
    <property type="entry name" value="MITOCHONDRIAL TRANSLATION RELEASE FACTOR IN RESCUE"/>
    <property type="match status" value="1"/>
</dbReference>
<dbReference type="GO" id="GO:0005739">
    <property type="term" value="C:mitochondrion"/>
    <property type="evidence" value="ECO:0000318"/>
    <property type="project" value="GO_Central"/>
</dbReference>
<dbReference type="Pfam" id="PF00472">
    <property type="entry name" value="RF-1"/>
    <property type="match status" value="1"/>
</dbReference>
<dbReference type="OrthoDB" id="302686at2759"/>
<accession>A0EDX8</accession>
<feature type="compositionally biased region" description="Basic residues" evidence="5">
    <location>
        <begin position="691"/>
        <end position="701"/>
    </location>
</feature>
<evidence type="ECO:0000256" key="2">
    <source>
        <dbReference type="ARBA" id="ARBA00010835"/>
    </source>
</evidence>
<keyword evidence="8" id="KW-1185">Reference proteome</keyword>
<dbReference type="KEGG" id="ptm:GSPATT00025839001"/>
<feature type="region of interest" description="Disordered" evidence="5">
    <location>
        <begin position="689"/>
        <end position="723"/>
    </location>
</feature>
<dbReference type="EMBL" id="CT868672">
    <property type="protein sequence ID" value="CAK93495.1"/>
    <property type="molecule type" value="Genomic_DNA"/>
</dbReference>
<dbReference type="GeneID" id="5046677"/>
<keyword evidence="3" id="KW-0809">Transit peptide</keyword>
<organism evidence="7 8">
    <name type="scientific">Paramecium tetraurelia</name>
    <dbReference type="NCBI Taxonomy" id="5888"/>
    <lineage>
        <taxon>Eukaryota</taxon>
        <taxon>Sar</taxon>
        <taxon>Alveolata</taxon>
        <taxon>Ciliophora</taxon>
        <taxon>Intramacronucleata</taxon>
        <taxon>Oligohymenophorea</taxon>
        <taxon>Peniculida</taxon>
        <taxon>Parameciidae</taxon>
        <taxon>Paramecium</taxon>
    </lineage>
</organism>
<dbReference type="GO" id="GO:0003747">
    <property type="term" value="F:translation release factor activity"/>
    <property type="evidence" value="ECO:0007669"/>
    <property type="project" value="InterPro"/>
</dbReference>
<feature type="compositionally biased region" description="Basic and acidic residues" evidence="5">
    <location>
        <begin position="702"/>
        <end position="723"/>
    </location>
</feature>
<dbReference type="Gene3D" id="3.30.160.20">
    <property type="match status" value="1"/>
</dbReference>
<comment type="similarity">
    <text evidence="2">Belongs to the prokaryotic/mitochondrial release factor family.</text>
</comment>
<evidence type="ECO:0000259" key="6">
    <source>
        <dbReference type="Pfam" id="PF00472"/>
    </source>
</evidence>
<dbReference type="Proteomes" id="UP000000600">
    <property type="component" value="Unassembled WGS sequence"/>
</dbReference>
<evidence type="ECO:0000313" key="7">
    <source>
        <dbReference type="EMBL" id="CAK93495.1"/>
    </source>
</evidence>
<evidence type="ECO:0000256" key="3">
    <source>
        <dbReference type="ARBA" id="ARBA00022946"/>
    </source>
</evidence>
<dbReference type="eggNOG" id="KOG2726">
    <property type="taxonomic scope" value="Eukaryota"/>
</dbReference>
<evidence type="ECO:0000256" key="1">
    <source>
        <dbReference type="ARBA" id="ARBA00004173"/>
    </source>
</evidence>
<evidence type="ECO:0000256" key="5">
    <source>
        <dbReference type="SAM" id="MobiDB-lite"/>
    </source>
</evidence>
<dbReference type="InterPro" id="IPR000352">
    <property type="entry name" value="Pep_chain_release_fac_I"/>
</dbReference>
<gene>
    <name evidence="7" type="ORF">GSPATT00025839001</name>
</gene>
<reference evidence="7 8" key="1">
    <citation type="journal article" date="2006" name="Nature">
        <title>Global trends of whole-genome duplications revealed by the ciliate Paramecium tetraurelia.</title>
        <authorList>
            <consortium name="Genoscope"/>
            <person name="Aury J.-M."/>
            <person name="Jaillon O."/>
            <person name="Duret L."/>
            <person name="Noel B."/>
            <person name="Jubin C."/>
            <person name="Porcel B.M."/>
            <person name="Segurens B."/>
            <person name="Daubin V."/>
            <person name="Anthouard V."/>
            <person name="Aiach N."/>
            <person name="Arnaiz O."/>
            <person name="Billaut A."/>
            <person name="Beisson J."/>
            <person name="Blanc I."/>
            <person name="Bouhouche K."/>
            <person name="Camara F."/>
            <person name="Duharcourt S."/>
            <person name="Guigo R."/>
            <person name="Gogendeau D."/>
            <person name="Katinka M."/>
            <person name="Keller A.-M."/>
            <person name="Kissmehl R."/>
            <person name="Klotz C."/>
            <person name="Koll F."/>
            <person name="Le Moue A."/>
            <person name="Lepere C."/>
            <person name="Malinsky S."/>
            <person name="Nowacki M."/>
            <person name="Nowak J.K."/>
            <person name="Plattner H."/>
            <person name="Poulain J."/>
            <person name="Ruiz F."/>
            <person name="Serrano V."/>
            <person name="Zagulski M."/>
            <person name="Dessen P."/>
            <person name="Betermier M."/>
            <person name="Weissenbach J."/>
            <person name="Scarpelli C."/>
            <person name="Schachter V."/>
            <person name="Sperling L."/>
            <person name="Meyer E."/>
            <person name="Cohen J."/>
            <person name="Wincker P."/>
        </authorList>
    </citation>
    <scope>NUCLEOTIDE SEQUENCE [LARGE SCALE GENOMIC DNA]</scope>
    <source>
        <strain evidence="7 8">Stock d4-2</strain>
    </source>
</reference>
<evidence type="ECO:0000256" key="4">
    <source>
        <dbReference type="ARBA" id="ARBA00023128"/>
    </source>
</evidence>
<protein>
    <recommendedName>
        <fullName evidence="6">Prokaryotic-type class I peptide chain release factors domain-containing protein</fullName>
    </recommendedName>
</protein>
<evidence type="ECO:0000313" key="8">
    <source>
        <dbReference type="Proteomes" id="UP000000600"/>
    </source>
</evidence>
<sequence>MKNNCNLCRQSTKQLILDKLQTKYFEAFNFYFAKPINEILSQITNAPHVIYYKDYLILDEQQEFMKRYYKQEEVKPRLDILTEFYVTNYKDSHPYLLIVDQHQLMIKRNKRIDKLYYQRVQQSEHSNKSNNPIVINNVLNSKLSSKSQISYETEEHDIYSSQDKPNKLSRLDFKGLNIINFQEETQQLNELLDKQYLTINQMSNQLKKLPSHFYLRSPPQSQQTISTNIIKDLHAMKNVKRRTNHVDLREKKAILANSKSESKHSQSSFKMSKIKDSVDQQVDQFQEYVSAHIEPIDLEEKNKTQKHDNNQVIQKMLREYQGNTNRQLRSTISQDLIVASTSTVIQGFQGSQKSIKQDQNNNNNGSIQNISQRQEQLKKVYQPINIQQKKINQNQLDKITKGGSLTDRNTKQLPIAEDLFHKLHDLKIRSSQNADQQKKPEFNYMIPSQYNTLTNFKMNSNSKAKSQYSKKVAAVDLGTKSQHQQANHSQSKVLNINSQKTDDIVKKYIQMATQSIQNHKKFDFKLNLQNLNNNEPHVEEDFCNYCKLFRKQTSKFSYRKTQLITRERLIYNSQKICDQIMINKMINILKQYSKFYAFISIKEMKMSRKPVEIHQTDLEWKFIKGGGPGGQAINKTSNCVQLTHTPTGIQIKCQKSRDLETNKNYAIKALKEKLDEQINGTNSLANIKAQKLQKQKQRRQRRSNEKYGHNKLQEDVKQEIQNE</sequence>
<feature type="domain" description="Prokaryotic-type class I peptide chain release factors" evidence="6">
    <location>
        <begin position="611"/>
        <end position="706"/>
    </location>
</feature>
<dbReference type="HOGENOM" id="CLU_449382_0_0_1"/>
<dbReference type="AlphaFoldDB" id="A0EDX8"/>
<proteinExistence type="inferred from homology"/>
<dbReference type="InterPro" id="IPR045853">
    <property type="entry name" value="Pep_chain_release_fac_I_sf"/>
</dbReference>
<dbReference type="PANTHER" id="PTHR46203">
    <property type="entry name" value="PROBABLE PEPTIDE CHAIN RELEASE FACTOR C12ORF65"/>
    <property type="match status" value="1"/>
</dbReference>
<dbReference type="RefSeq" id="XP_001460892.1">
    <property type="nucleotide sequence ID" value="XM_001460855.1"/>
</dbReference>
<keyword evidence="4" id="KW-0496">Mitochondrion</keyword>
<dbReference type="InParanoid" id="A0EDX8"/>
<dbReference type="InterPro" id="IPR052405">
    <property type="entry name" value="Mito_Transl_Release_Factor"/>
</dbReference>